<evidence type="ECO:0000313" key="1">
    <source>
        <dbReference type="EMBL" id="MBO8482437.1"/>
    </source>
</evidence>
<evidence type="ECO:0000313" key="2">
    <source>
        <dbReference type="Proteomes" id="UP000823772"/>
    </source>
</evidence>
<dbReference type="Proteomes" id="UP000823772">
    <property type="component" value="Unassembled WGS sequence"/>
</dbReference>
<protein>
    <submittedName>
        <fullName evidence="1">Uncharacterized protein</fullName>
    </submittedName>
</protein>
<reference evidence="1" key="1">
    <citation type="submission" date="2020-10" db="EMBL/GenBank/DDBJ databases">
        <authorList>
            <person name="Gilroy R."/>
        </authorList>
    </citation>
    <scope>NUCLEOTIDE SEQUENCE</scope>
    <source>
        <strain evidence="1">B3-2255</strain>
    </source>
</reference>
<dbReference type="AlphaFoldDB" id="A0A9D9J065"/>
<name>A0A9D9J065_9BACT</name>
<gene>
    <name evidence="1" type="ORF">IAC87_07850</name>
</gene>
<dbReference type="EMBL" id="JADILY010000165">
    <property type="protein sequence ID" value="MBO8482437.1"/>
    <property type="molecule type" value="Genomic_DNA"/>
</dbReference>
<dbReference type="PROSITE" id="PS51257">
    <property type="entry name" value="PROKAR_LIPOPROTEIN"/>
    <property type="match status" value="1"/>
</dbReference>
<accession>A0A9D9J065</accession>
<comment type="caution">
    <text evidence="1">The sequence shown here is derived from an EMBL/GenBank/DDBJ whole genome shotgun (WGS) entry which is preliminary data.</text>
</comment>
<proteinExistence type="predicted"/>
<sequence length="572" mass="61120">MKNLLIKASAGTLALFGLISCIDSRYDLANNELDMNISFGGDSLSLPVGSTGNTTLKDILKLEDNEYLRTDENGNYIIAPEAVDFSESVPVDNYSFRGDPAYLYLDFGSIPQTSGLPDEEFNYELPETHEVDVTFDDIEVDEMIERIDRIEFDAVAVVTVELATDAVSRVRIDELSVIYPGWLLVESENPAKVSGEVTLDTPLVSTIDISGIDLHDYPEMFNPETHLLTIKDKIRTNCAITIFGGDISNEGGDILIDVTVNIVSPSGSDDIDVSAIEAAVSVATDPVTENFDLGLGGEEGLMSGEGILDLTGSSIYIDLSNGAPLAASFSGKIETFGKNGEKLAEVTFDTPEIAASSESHFVISQNGSAEGGYTGITVENFDDLFYRIPDNISITFNANSSSDCRIIPGSNYEISGTCRLETPVCFGPDLDMSVDYTIEDLQNKLEGYTDILDGIIIEGKVVSTIPANATLSGMAVDINGNPIEGIEILSADGGTIEIPYSPDAGNPAEISISLMETIDGAISGLNGIILTSRLYKGTGETVNTDNGVVFEDITLIIPGGVNIDLSEDTDVE</sequence>
<reference evidence="1" key="2">
    <citation type="journal article" date="2021" name="PeerJ">
        <title>Extensive microbial diversity within the chicken gut microbiome revealed by metagenomics and culture.</title>
        <authorList>
            <person name="Gilroy R."/>
            <person name="Ravi A."/>
            <person name="Getino M."/>
            <person name="Pursley I."/>
            <person name="Horton D.L."/>
            <person name="Alikhan N.F."/>
            <person name="Baker D."/>
            <person name="Gharbi K."/>
            <person name="Hall N."/>
            <person name="Watson M."/>
            <person name="Adriaenssens E.M."/>
            <person name="Foster-Nyarko E."/>
            <person name="Jarju S."/>
            <person name="Secka A."/>
            <person name="Antonio M."/>
            <person name="Oren A."/>
            <person name="Chaudhuri R.R."/>
            <person name="La Ragione R."/>
            <person name="Hildebrand F."/>
            <person name="Pallen M.J."/>
        </authorList>
    </citation>
    <scope>NUCLEOTIDE SEQUENCE</scope>
    <source>
        <strain evidence="1">B3-2255</strain>
    </source>
</reference>
<organism evidence="1 2">
    <name type="scientific">Candidatus Merdivivens faecigallinarum</name>
    <dbReference type="NCBI Taxonomy" id="2840871"/>
    <lineage>
        <taxon>Bacteria</taxon>
        <taxon>Pseudomonadati</taxon>
        <taxon>Bacteroidota</taxon>
        <taxon>Bacteroidia</taxon>
        <taxon>Bacteroidales</taxon>
        <taxon>Muribaculaceae</taxon>
        <taxon>Muribaculaceae incertae sedis</taxon>
        <taxon>Candidatus Merdivivens</taxon>
    </lineage>
</organism>